<feature type="compositionally biased region" description="Low complexity" evidence="1">
    <location>
        <begin position="74"/>
        <end position="85"/>
    </location>
</feature>
<name>D8PKD1_SCHCM</name>
<dbReference type="AlphaFoldDB" id="D8PKD1"/>
<sequence>MSGFLCSVKLLGRNNGRKLKRNERFTQSTPALIPSPLPSPQIIGSPMEAFPAPTPRSMEEPHKRFFPDEYVPKSASSASLNRARSTPGPTPTPACSHQQPARAQTPVQEGRSHSRTRHVSESQASDVAEELATRCERRSPRTQSTVAVRCLRMPEEEEPPLPPLPGESTKLPRDATRSSRTPTSSGYERSLPPTPRQSASTFKQPRGTPLKQSIMCARSVYSTYEFEADAPTIVVTEAPEEPRATPRKKTSSKGRDTITDHREAVDGKQQKLAQGVKLWNDRLFDDATTTRTVSIFTEVSSFSASTYADNDVLDSHRSVYAEPPVPLHVKVPRQDRERAHKDYEPSSKASSSSRASSSGRSSKASTSSSIPEMPPIPPNSKTYPVRPRSRTTAHASARTTARSRSRTPARASTAPTFVSTAPTTASVYSQASMARSEVPPVPPLPPVPPPKTKHSRSRPPRSVEGTTVVESVYSQGTATSDDTVRAFNASQWEDSPPSQSHLSVAVNSDLDSVVVAPWSSVLNAPSTTRGSGVDSYYFGNTSALMSEIGKLDLMRDSYGVGGSRPRSKSQGHTSRHRSGRTKEAEGNY</sequence>
<dbReference type="RefSeq" id="XP_003038184.1">
    <property type="nucleotide sequence ID" value="XM_003038138.1"/>
</dbReference>
<evidence type="ECO:0000256" key="1">
    <source>
        <dbReference type="SAM" id="MobiDB-lite"/>
    </source>
</evidence>
<dbReference type="InParanoid" id="D8PKD1"/>
<feature type="compositionally biased region" description="Pro residues" evidence="1">
    <location>
        <begin position="439"/>
        <end position="450"/>
    </location>
</feature>
<feature type="region of interest" description="Disordered" evidence="1">
    <location>
        <begin position="324"/>
        <end position="500"/>
    </location>
</feature>
<feature type="compositionally biased region" description="Basic and acidic residues" evidence="1">
    <location>
        <begin position="253"/>
        <end position="269"/>
    </location>
</feature>
<dbReference type="HOGENOM" id="CLU_463925_0_0_1"/>
<feature type="compositionally biased region" description="Basic and acidic residues" evidence="1">
    <location>
        <begin position="57"/>
        <end position="71"/>
    </location>
</feature>
<accession>D8PKD1</accession>
<feature type="compositionally biased region" description="Basic residues" evidence="1">
    <location>
        <begin position="565"/>
        <end position="579"/>
    </location>
</feature>
<feature type="compositionally biased region" description="Polar residues" evidence="1">
    <location>
        <begin position="464"/>
        <end position="481"/>
    </location>
</feature>
<protein>
    <submittedName>
        <fullName evidence="2">Uncharacterized protein</fullName>
    </submittedName>
</protein>
<dbReference type="OrthoDB" id="10430854at2759"/>
<gene>
    <name evidence="2" type="ORF">SCHCODRAFT_230871</name>
</gene>
<feature type="compositionally biased region" description="Polar residues" evidence="1">
    <location>
        <begin position="488"/>
        <end position="500"/>
    </location>
</feature>
<proteinExistence type="predicted"/>
<keyword evidence="3" id="KW-1185">Reference proteome</keyword>
<feature type="compositionally biased region" description="Low complexity" evidence="1">
    <location>
        <begin position="390"/>
        <end position="400"/>
    </location>
</feature>
<evidence type="ECO:0000313" key="3">
    <source>
        <dbReference type="Proteomes" id="UP000007431"/>
    </source>
</evidence>
<dbReference type="KEGG" id="scm:SCHCO_02623747"/>
<dbReference type="GeneID" id="9589209"/>
<feature type="compositionally biased region" description="Basic and acidic residues" evidence="1">
    <location>
        <begin position="332"/>
        <end position="345"/>
    </location>
</feature>
<organism evidence="3">
    <name type="scientific">Schizophyllum commune (strain H4-8 / FGSC 9210)</name>
    <name type="common">Split gill fungus</name>
    <dbReference type="NCBI Taxonomy" id="578458"/>
    <lineage>
        <taxon>Eukaryota</taxon>
        <taxon>Fungi</taxon>
        <taxon>Dikarya</taxon>
        <taxon>Basidiomycota</taxon>
        <taxon>Agaricomycotina</taxon>
        <taxon>Agaricomycetes</taxon>
        <taxon>Agaricomycetidae</taxon>
        <taxon>Agaricales</taxon>
        <taxon>Schizophyllaceae</taxon>
        <taxon>Schizophyllum</taxon>
    </lineage>
</organism>
<feature type="compositionally biased region" description="Polar residues" evidence="1">
    <location>
        <begin position="417"/>
        <end position="433"/>
    </location>
</feature>
<dbReference type="Proteomes" id="UP000007431">
    <property type="component" value="Unassembled WGS sequence"/>
</dbReference>
<feature type="region of interest" description="Disordered" evidence="1">
    <location>
        <begin position="235"/>
        <end position="269"/>
    </location>
</feature>
<evidence type="ECO:0000313" key="2">
    <source>
        <dbReference type="EMBL" id="EFJ03282.1"/>
    </source>
</evidence>
<dbReference type="OMA" id="DEPNERM"/>
<feature type="region of interest" description="Disordered" evidence="1">
    <location>
        <begin position="555"/>
        <end position="588"/>
    </location>
</feature>
<dbReference type="EMBL" id="GL377302">
    <property type="protein sequence ID" value="EFJ03282.1"/>
    <property type="molecule type" value="Genomic_DNA"/>
</dbReference>
<feature type="compositionally biased region" description="Polar residues" evidence="1">
    <location>
        <begin position="178"/>
        <end position="187"/>
    </location>
</feature>
<feature type="region of interest" description="Disordered" evidence="1">
    <location>
        <begin position="15"/>
        <end position="210"/>
    </location>
</feature>
<reference evidence="2 3" key="1">
    <citation type="journal article" date="2010" name="Nat. Biotechnol.">
        <title>Genome sequence of the model mushroom Schizophyllum commune.</title>
        <authorList>
            <person name="Ohm R.A."/>
            <person name="de Jong J.F."/>
            <person name="Lugones L.G."/>
            <person name="Aerts A."/>
            <person name="Kothe E."/>
            <person name="Stajich J.E."/>
            <person name="de Vries R.P."/>
            <person name="Record E."/>
            <person name="Levasseur A."/>
            <person name="Baker S.E."/>
            <person name="Bartholomew K.A."/>
            <person name="Coutinho P.M."/>
            <person name="Erdmann S."/>
            <person name="Fowler T.J."/>
            <person name="Gathman A.C."/>
            <person name="Lombard V."/>
            <person name="Henrissat B."/>
            <person name="Knabe N."/>
            <person name="Kuees U."/>
            <person name="Lilly W.W."/>
            <person name="Lindquist E."/>
            <person name="Lucas S."/>
            <person name="Magnuson J.K."/>
            <person name="Piumi F."/>
            <person name="Raudaskoski M."/>
            <person name="Salamov A."/>
            <person name="Schmutz J."/>
            <person name="Schwarze F.W.M.R."/>
            <person name="vanKuyk P.A."/>
            <person name="Horton J.S."/>
            <person name="Grigoriev I.V."/>
            <person name="Woesten H.A.B."/>
        </authorList>
    </citation>
    <scope>NUCLEOTIDE SEQUENCE [LARGE SCALE GENOMIC DNA]</scope>
    <source>
        <strain evidence="3">H4-8 / FGSC 9210</strain>
    </source>
</reference>
<feature type="compositionally biased region" description="Low complexity" evidence="1">
    <location>
        <begin position="346"/>
        <end position="371"/>
    </location>
</feature>
<dbReference type="VEuPathDB" id="FungiDB:SCHCODRAFT_02623747"/>
<feature type="compositionally biased region" description="Polar residues" evidence="1">
    <location>
        <begin position="93"/>
        <end position="107"/>
    </location>
</feature>